<accession>A0A345ZSE7</accession>
<evidence type="ECO:0000259" key="1">
    <source>
        <dbReference type="Pfam" id="PF06230"/>
    </source>
</evidence>
<dbReference type="PANTHER" id="PTHR39962">
    <property type="entry name" value="BLL4848 PROTEIN"/>
    <property type="match status" value="1"/>
</dbReference>
<protein>
    <submittedName>
        <fullName evidence="3">LpxI family protein</fullName>
    </submittedName>
</protein>
<dbReference type="EMBL" id="CP031417">
    <property type="protein sequence ID" value="AXK79844.1"/>
    <property type="molecule type" value="Genomic_DNA"/>
</dbReference>
<proteinExistence type="predicted"/>
<organism evidence="3 4">
    <name type="scientific">Pseudolabrys taiwanensis</name>
    <dbReference type="NCBI Taxonomy" id="331696"/>
    <lineage>
        <taxon>Bacteria</taxon>
        <taxon>Pseudomonadati</taxon>
        <taxon>Pseudomonadota</taxon>
        <taxon>Alphaproteobacteria</taxon>
        <taxon>Hyphomicrobiales</taxon>
        <taxon>Xanthobacteraceae</taxon>
        <taxon>Pseudolabrys</taxon>
    </lineage>
</organism>
<dbReference type="InterPro" id="IPR043167">
    <property type="entry name" value="LpxI_C_sf"/>
</dbReference>
<dbReference type="OrthoDB" id="9789836at2"/>
<evidence type="ECO:0000313" key="4">
    <source>
        <dbReference type="Proteomes" id="UP000254889"/>
    </source>
</evidence>
<name>A0A345ZSE7_9HYPH</name>
<reference evidence="3 4" key="1">
    <citation type="submission" date="2018-07" db="EMBL/GenBank/DDBJ databases">
        <authorList>
            <person name="Quirk P.G."/>
            <person name="Krulwich T.A."/>
        </authorList>
    </citation>
    <scope>NUCLEOTIDE SEQUENCE [LARGE SCALE GENOMIC DNA]</scope>
    <source>
        <strain evidence="3 4">CC-BB4</strain>
    </source>
</reference>
<dbReference type="Proteomes" id="UP000254889">
    <property type="component" value="Chromosome"/>
</dbReference>
<dbReference type="PANTHER" id="PTHR39962:SF1">
    <property type="entry name" value="LPXI FAMILY PROTEIN"/>
    <property type="match status" value="1"/>
</dbReference>
<dbReference type="Gene3D" id="3.40.140.80">
    <property type="match status" value="1"/>
</dbReference>
<feature type="domain" description="LpxI N-terminal" evidence="2">
    <location>
        <begin position="13"/>
        <end position="141"/>
    </location>
</feature>
<dbReference type="Pfam" id="PF06230">
    <property type="entry name" value="LpxI_C"/>
    <property type="match status" value="1"/>
</dbReference>
<evidence type="ECO:0000313" key="3">
    <source>
        <dbReference type="EMBL" id="AXK79844.1"/>
    </source>
</evidence>
<evidence type="ECO:0000259" key="2">
    <source>
        <dbReference type="Pfam" id="PF17930"/>
    </source>
</evidence>
<feature type="domain" description="LpxI C-terminal" evidence="1">
    <location>
        <begin position="145"/>
        <end position="282"/>
    </location>
</feature>
<dbReference type="AlphaFoldDB" id="A0A345ZSE7"/>
<dbReference type="InterPro" id="IPR041255">
    <property type="entry name" value="LpxI_N"/>
</dbReference>
<gene>
    <name evidence="3" type="ORF">DW352_04515</name>
</gene>
<dbReference type="InterPro" id="IPR010415">
    <property type="entry name" value="LpxI_C"/>
</dbReference>
<dbReference type="Gene3D" id="3.40.50.20">
    <property type="match status" value="1"/>
</dbReference>
<dbReference type="RefSeq" id="WP_115688919.1">
    <property type="nucleotide sequence ID" value="NZ_CP031417.1"/>
</dbReference>
<dbReference type="KEGG" id="ptaw:DW352_04515"/>
<dbReference type="InterPro" id="IPR053174">
    <property type="entry name" value="LpxI"/>
</dbReference>
<dbReference type="Pfam" id="PF17930">
    <property type="entry name" value="LpxI_N"/>
    <property type="match status" value="1"/>
</dbReference>
<keyword evidence="4" id="KW-1185">Reference proteome</keyword>
<sequence>MTVTAAAPGEGPLAMICGGGSLPLAVADAVAARGRRVVLFPLRGAAEGTPVERHSHHWIYVGQIGKFLRLARAEGCREVVFIGALVRPSIWQVHPDLVGLSFLPKVLRAFRGGDNHLLSGMGKLLEGEGLRLRGAHEVAPQILVPDGVLGRVQMTERDRADIALGLDYLHAAGPFDVGQAVIVAGRHILAVEAAEGTDGMLARMAEMRANGRVRAPRGAGVLVKAPKPHQDRRFDLPSVGPTTVEGAARAGLAGIAVIAGETVIAEPAAMTVAADKAGLFVVGVRGPAS</sequence>